<feature type="active site" description="For GATase activity" evidence="8">
    <location>
        <position position="2"/>
    </location>
</feature>
<dbReference type="PROSITE" id="PS51278">
    <property type="entry name" value="GATASE_TYPE_2"/>
    <property type="match status" value="1"/>
</dbReference>
<proteinExistence type="inferred from homology"/>
<dbReference type="Pfam" id="PF00733">
    <property type="entry name" value="Asn_synthase"/>
    <property type="match status" value="1"/>
</dbReference>
<dbReference type="InterPro" id="IPR014729">
    <property type="entry name" value="Rossmann-like_a/b/a_fold"/>
</dbReference>
<evidence type="ECO:0000256" key="7">
    <source>
        <dbReference type="ARBA" id="ARBA00048741"/>
    </source>
</evidence>
<feature type="binding site" evidence="9">
    <location>
        <position position="106"/>
    </location>
    <ligand>
        <name>L-glutamine</name>
        <dbReference type="ChEBI" id="CHEBI:58359"/>
    </ligand>
</feature>
<protein>
    <recommendedName>
        <fullName evidence="3">asparagine synthase (glutamine-hydrolyzing)</fullName>
        <ecNumber evidence="3">6.3.5.4</ecNumber>
    </recommendedName>
</protein>
<comment type="catalytic activity">
    <reaction evidence="7">
        <text>L-aspartate + L-glutamine + ATP + H2O = L-asparagine + L-glutamate + AMP + diphosphate + H(+)</text>
        <dbReference type="Rhea" id="RHEA:12228"/>
        <dbReference type="ChEBI" id="CHEBI:15377"/>
        <dbReference type="ChEBI" id="CHEBI:15378"/>
        <dbReference type="ChEBI" id="CHEBI:29985"/>
        <dbReference type="ChEBI" id="CHEBI:29991"/>
        <dbReference type="ChEBI" id="CHEBI:30616"/>
        <dbReference type="ChEBI" id="CHEBI:33019"/>
        <dbReference type="ChEBI" id="CHEBI:58048"/>
        <dbReference type="ChEBI" id="CHEBI:58359"/>
        <dbReference type="ChEBI" id="CHEBI:456215"/>
        <dbReference type="EC" id="6.3.5.4"/>
    </reaction>
</comment>
<reference evidence="11" key="1">
    <citation type="submission" date="2024-05" db="EMBL/GenBank/DDBJ databases">
        <authorList>
            <person name="Bunk B."/>
            <person name="Swiderski J."/>
            <person name="Sproer C."/>
            <person name="Thiel V."/>
        </authorList>
    </citation>
    <scope>NUCLEOTIDE SEQUENCE</scope>
    <source>
        <strain evidence="11">DSM 17735</strain>
    </source>
</reference>
<dbReference type="InterPro" id="IPR033738">
    <property type="entry name" value="AsnB_N"/>
</dbReference>
<dbReference type="Pfam" id="PF13522">
    <property type="entry name" value="GATase_6"/>
    <property type="match status" value="1"/>
</dbReference>
<feature type="domain" description="Glutamine amidotransferase type-2" evidence="10">
    <location>
        <begin position="2"/>
        <end position="220"/>
    </location>
</feature>
<dbReference type="CDD" id="cd00712">
    <property type="entry name" value="AsnB"/>
    <property type="match status" value="1"/>
</dbReference>
<dbReference type="InterPro" id="IPR017932">
    <property type="entry name" value="GATase_2_dom"/>
</dbReference>
<evidence type="ECO:0000256" key="9">
    <source>
        <dbReference type="PIRSR" id="PIRSR001589-2"/>
    </source>
</evidence>
<evidence type="ECO:0000256" key="4">
    <source>
        <dbReference type="ARBA" id="ARBA00022741"/>
    </source>
</evidence>
<evidence type="ECO:0000259" key="10">
    <source>
        <dbReference type="PROSITE" id="PS51278"/>
    </source>
</evidence>
<evidence type="ECO:0000313" key="11">
    <source>
        <dbReference type="EMBL" id="XBP71230.1"/>
    </source>
</evidence>
<organism evidence="11">
    <name type="scientific">Polaromonas hydrogenivorans</name>
    <dbReference type="NCBI Taxonomy" id="335476"/>
    <lineage>
        <taxon>Bacteria</taxon>
        <taxon>Pseudomonadati</taxon>
        <taxon>Pseudomonadota</taxon>
        <taxon>Betaproteobacteria</taxon>
        <taxon>Burkholderiales</taxon>
        <taxon>Comamonadaceae</taxon>
        <taxon>Polaromonas</taxon>
    </lineage>
</organism>
<comment type="similarity">
    <text evidence="2">Belongs to the asparagine synthetase family.</text>
</comment>
<evidence type="ECO:0000256" key="3">
    <source>
        <dbReference type="ARBA" id="ARBA00012737"/>
    </source>
</evidence>
<keyword evidence="5 9" id="KW-0067">ATP-binding</keyword>
<dbReference type="GO" id="GO:0005829">
    <property type="term" value="C:cytosol"/>
    <property type="evidence" value="ECO:0007669"/>
    <property type="project" value="TreeGrafter"/>
</dbReference>
<dbReference type="InterPro" id="IPR001962">
    <property type="entry name" value="Asn_synthase"/>
</dbReference>
<dbReference type="CDD" id="cd01991">
    <property type="entry name" value="Asn_synthase_B_C"/>
    <property type="match status" value="1"/>
</dbReference>
<dbReference type="InterPro" id="IPR006426">
    <property type="entry name" value="Asn_synth_AEB"/>
</dbReference>
<keyword evidence="4 9" id="KW-0547">Nucleotide-binding</keyword>
<dbReference type="InterPro" id="IPR051786">
    <property type="entry name" value="ASN_synthetase/amidase"/>
</dbReference>
<sequence length="625" mass="69115">MCGIFGIFKACQPGDGALEKMIDFGLDVLGSRGPDGHGVAQEQFGGFDAVLAHTRLSIIDLSEHGHQPMLDEASNWCITYNGEIYNYLEIGEELRALGWTFHGHSDTEVLLKGWAQWGLDALNRFNGMFAFAAFNRASGDIWLVRDRFGVKPLLWGNLPDGGLVFSSSVAAVARLVSADVDVAYCARGVRYKAFEVPGSETPFNGVNSVPAGGWLRIQLSDAGLKMAQGRWYDLKKAVACRVSSIESRTDEDVLEECRQLLEDSVRIRLRSDVPVAVSLSGGLDSSCIAAHASRNIRDLKGFTYGSPDALSSEGPVVAAFSQKVGVTAAYIWPLHDARALDELLERSLTFQEAPFGGLSVLAQNEVFRTVRQAGFKVLLGGQGGDEIFAGYRKFFVVATRDALNRRDIGGAVRLVYSLGLMLLHEVAQARVYWQGLSRYSNKTSFGFSLLDWHSPSVNLWGSAQGTLSERQMDDIQQWSIPSLLRFEDRNSMGHGVETRLPFMDYRLVELALALPARLKIARGYGKWTLRRITDGVVPDLVRLNRKKRGFDVTQSWIEGGIGASLRARIDEHRNILAPYMKKNVNYGQLLSDSALVQDRNLLDEALMLAWLAKPVRLPDLHRTDA</sequence>
<evidence type="ECO:0000256" key="2">
    <source>
        <dbReference type="ARBA" id="ARBA00005752"/>
    </source>
</evidence>
<evidence type="ECO:0000256" key="1">
    <source>
        <dbReference type="ARBA" id="ARBA00005187"/>
    </source>
</evidence>
<evidence type="ECO:0000256" key="5">
    <source>
        <dbReference type="ARBA" id="ARBA00022840"/>
    </source>
</evidence>
<dbReference type="PANTHER" id="PTHR43284">
    <property type="entry name" value="ASPARAGINE SYNTHETASE (GLUTAMINE-HYDROLYZING)"/>
    <property type="match status" value="1"/>
</dbReference>
<dbReference type="Gene3D" id="3.60.20.10">
    <property type="entry name" value="Glutamine Phosphoribosylpyrophosphate, subunit 1, domain 1"/>
    <property type="match status" value="1"/>
</dbReference>
<dbReference type="AlphaFoldDB" id="A0AAU7LUE6"/>
<dbReference type="GO" id="GO:0005524">
    <property type="term" value="F:ATP binding"/>
    <property type="evidence" value="ECO:0007669"/>
    <property type="project" value="UniProtKB-KW"/>
</dbReference>
<dbReference type="GO" id="GO:0006529">
    <property type="term" value="P:asparagine biosynthetic process"/>
    <property type="evidence" value="ECO:0007669"/>
    <property type="project" value="UniProtKB-KW"/>
</dbReference>
<keyword evidence="8" id="KW-0028">Amino-acid biosynthesis</keyword>
<name>A0AAU7LUE6_9BURK</name>
<dbReference type="InterPro" id="IPR029055">
    <property type="entry name" value="Ntn_hydrolases_N"/>
</dbReference>
<dbReference type="NCBIfam" id="TIGR01536">
    <property type="entry name" value="asn_synth_AEB"/>
    <property type="match status" value="1"/>
</dbReference>
<dbReference type="SUPFAM" id="SSF56235">
    <property type="entry name" value="N-terminal nucleophile aminohydrolases (Ntn hydrolases)"/>
    <property type="match status" value="1"/>
</dbReference>
<evidence type="ECO:0000256" key="8">
    <source>
        <dbReference type="PIRSR" id="PIRSR001589-1"/>
    </source>
</evidence>
<dbReference type="EMBL" id="CP157675">
    <property type="protein sequence ID" value="XBP71230.1"/>
    <property type="molecule type" value="Genomic_DNA"/>
</dbReference>
<evidence type="ECO:0000256" key="6">
    <source>
        <dbReference type="ARBA" id="ARBA00022962"/>
    </source>
</evidence>
<keyword evidence="8" id="KW-0061">Asparagine biosynthesis</keyword>
<dbReference type="RefSeq" id="WP_349280599.1">
    <property type="nucleotide sequence ID" value="NZ_CBCSCU010000021.1"/>
</dbReference>
<accession>A0AAU7LUE6</accession>
<keyword evidence="11" id="KW-0436">Ligase</keyword>
<dbReference type="EC" id="6.3.5.4" evidence="3"/>
<dbReference type="Gene3D" id="3.40.50.620">
    <property type="entry name" value="HUPs"/>
    <property type="match status" value="1"/>
</dbReference>
<gene>
    <name evidence="11" type="primary">asnB</name>
    <name evidence="11" type="ORF">ABLV49_05345</name>
</gene>
<dbReference type="SUPFAM" id="SSF52402">
    <property type="entry name" value="Adenine nucleotide alpha hydrolases-like"/>
    <property type="match status" value="1"/>
</dbReference>
<keyword evidence="6 8" id="KW-0315">Glutamine amidotransferase</keyword>
<comment type="pathway">
    <text evidence="1">Amino-acid biosynthesis; L-asparagine biosynthesis; L-asparagine from L-aspartate (L-Gln route): step 1/1.</text>
</comment>
<dbReference type="GO" id="GO:0004066">
    <property type="term" value="F:asparagine synthase (glutamine-hydrolyzing) activity"/>
    <property type="evidence" value="ECO:0007669"/>
    <property type="project" value="UniProtKB-EC"/>
</dbReference>
<dbReference type="PANTHER" id="PTHR43284:SF1">
    <property type="entry name" value="ASPARAGINE SYNTHETASE"/>
    <property type="match status" value="1"/>
</dbReference>
<dbReference type="PIRSF" id="PIRSF001589">
    <property type="entry name" value="Asn_synthetase_glu-h"/>
    <property type="match status" value="1"/>
</dbReference>